<comment type="similarity">
    <text evidence="5 11">Belongs to the purine/pyrimidine phosphoribosyltransferase family.</text>
</comment>
<organism evidence="14 15">
    <name type="scientific">Streptoalloteichus tenebrarius (strain ATCC 17920 / DSM 40477 / JCM 4838 / CBS 697.72 / NBRC 16177 / NCIMB 11028 / NRRL B-12390 / A12253. 1 / ISP 5477)</name>
    <name type="common">Streptomyces tenebrarius</name>
    <dbReference type="NCBI Taxonomy" id="1933"/>
    <lineage>
        <taxon>Bacteria</taxon>
        <taxon>Bacillati</taxon>
        <taxon>Actinomycetota</taxon>
        <taxon>Actinomycetes</taxon>
        <taxon>Pseudonocardiales</taxon>
        <taxon>Pseudonocardiaceae</taxon>
        <taxon>Streptoalloteichus</taxon>
    </lineage>
</organism>
<evidence type="ECO:0000256" key="8">
    <source>
        <dbReference type="ARBA" id="ARBA00022676"/>
    </source>
</evidence>
<evidence type="ECO:0000313" key="15">
    <source>
        <dbReference type="Proteomes" id="UP001205311"/>
    </source>
</evidence>
<feature type="domain" description="Phosphoribosyltransferase" evidence="13">
    <location>
        <begin position="112"/>
        <end position="211"/>
    </location>
</feature>
<evidence type="ECO:0000256" key="10">
    <source>
        <dbReference type="ARBA" id="ARBA00022726"/>
    </source>
</evidence>
<dbReference type="NCBIfam" id="NF002636">
    <property type="entry name" value="PRK02304.1-5"/>
    <property type="match status" value="1"/>
</dbReference>
<comment type="catalytic activity">
    <reaction evidence="1 11">
        <text>AMP + diphosphate = 5-phospho-alpha-D-ribose 1-diphosphate + adenine</text>
        <dbReference type="Rhea" id="RHEA:16609"/>
        <dbReference type="ChEBI" id="CHEBI:16708"/>
        <dbReference type="ChEBI" id="CHEBI:33019"/>
        <dbReference type="ChEBI" id="CHEBI:58017"/>
        <dbReference type="ChEBI" id="CHEBI:456215"/>
        <dbReference type="EC" id="2.4.2.7"/>
    </reaction>
</comment>
<dbReference type="EMBL" id="JAMTCP010000008">
    <property type="protein sequence ID" value="MCP2258389.1"/>
    <property type="molecule type" value="Genomic_DNA"/>
</dbReference>
<evidence type="ECO:0000256" key="6">
    <source>
        <dbReference type="ARBA" id="ARBA00011893"/>
    </source>
</evidence>
<comment type="caution">
    <text evidence="14">The sequence shown here is derived from an EMBL/GenBank/DDBJ whole genome shotgun (WGS) entry which is preliminary data.</text>
</comment>
<dbReference type="NCBIfam" id="NF002634">
    <property type="entry name" value="PRK02304.1-3"/>
    <property type="match status" value="1"/>
</dbReference>
<evidence type="ECO:0000256" key="2">
    <source>
        <dbReference type="ARBA" id="ARBA00003968"/>
    </source>
</evidence>
<comment type="pathway">
    <text evidence="4 11">Purine metabolism; AMP biosynthesis via salvage pathway; AMP from adenine: step 1/1.</text>
</comment>
<keyword evidence="8 11" id="KW-0328">Glycosyltransferase</keyword>
<gene>
    <name evidence="11" type="primary">apt</name>
    <name evidence="14" type="ORF">LX15_002083</name>
</gene>
<reference evidence="14 15" key="1">
    <citation type="submission" date="2022-06" db="EMBL/GenBank/DDBJ databases">
        <title>Genomic Encyclopedia of Archaeal and Bacterial Type Strains, Phase II (KMG-II): from individual species to whole genera.</title>
        <authorList>
            <person name="Goeker M."/>
        </authorList>
    </citation>
    <scope>NUCLEOTIDE SEQUENCE [LARGE SCALE GENOMIC DNA]</scope>
    <source>
        <strain evidence="14 15">DSM 40477</strain>
    </source>
</reference>
<keyword evidence="15" id="KW-1185">Reference proteome</keyword>
<dbReference type="InterPro" id="IPR000836">
    <property type="entry name" value="PRTase_dom"/>
</dbReference>
<comment type="subcellular location">
    <subcellularLocation>
        <location evidence="3 11">Cytoplasm</location>
    </subcellularLocation>
</comment>
<feature type="compositionally biased region" description="Polar residues" evidence="12">
    <location>
        <begin position="31"/>
        <end position="42"/>
    </location>
</feature>
<protein>
    <recommendedName>
        <fullName evidence="6 11">Adenine phosphoribosyltransferase</fullName>
        <shortName evidence="11">APRT</shortName>
        <ecNumber evidence="6 11">2.4.2.7</ecNumber>
    </recommendedName>
</protein>
<dbReference type="Pfam" id="PF00156">
    <property type="entry name" value="Pribosyltran"/>
    <property type="match status" value="1"/>
</dbReference>
<dbReference type="SUPFAM" id="SSF53271">
    <property type="entry name" value="PRTase-like"/>
    <property type="match status" value="1"/>
</dbReference>
<feature type="region of interest" description="Disordered" evidence="12">
    <location>
        <begin position="1"/>
        <end position="42"/>
    </location>
</feature>
<keyword evidence="7 11" id="KW-0963">Cytoplasm</keyword>
<dbReference type="InterPro" id="IPR050054">
    <property type="entry name" value="UPRTase/APRTase"/>
</dbReference>
<dbReference type="EC" id="2.4.2.7" evidence="6 11"/>
<evidence type="ECO:0000256" key="3">
    <source>
        <dbReference type="ARBA" id="ARBA00004496"/>
    </source>
</evidence>
<dbReference type="HAMAP" id="MF_00004">
    <property type="entry name" value="Aden_phosphoribosyltr"/>
    <property type="match status" value="1"/>
</dbReference>
<sequence>MTEPVAEAMSGAVSETAPEKASETAPEPVTGRTSGAMTNPTEGLNAGMVRLAAALTRLGELSGDLERARGLIREVPDFPEPGVLFRDISPVLADPEAFRAVVYGMVRQVPEFDLVLGVEARGFLLGAAVAYACGTGVVGVRKPGKLPVVAHRVDYTLEYGTATLELPEDTVRPGQRVLVVDDVLATGGTVLAASELARRAGAQVVGVSVALELSALGGRERLTDLPLQVVFTA</sequence>
<dbReference type="InterPro" id="IPR005764">
    <property type="entry name" value="Ade_phspho_trans"/>
</dbReference>
<keyword evidence="10 11" id="KW-0660">Purine salvage</keyword>
<evidence type="ECO:0000256" key="1">
    <source>
        <dbReference type="ARBA" id="ARBA00000868"/>
    </source>
</evidence>
<keyword evidence="9 11" id="KW-0808">Transferase</keyword>
<dbReference type="InterPro" id="IPR029057">
    <property type="entry name" value="PRTase-like"/>
</dbReference>
<dbReference type="Proteomes" id="UP001205311">
    <property type="component" value="Unassembled WGS sequence"/>
</dbReference>
<comment type="subunit">
    <text evidence="11">Homodimer.</text>
</comment>
<comment type="function">
    <text evidence="2 11">Catalyzes a salvage reaction resulting in the formation of AMP, that is energically less costly than de novo synthesis.</text>
</comment>
<evidence type="ECO:0000313" key="14">
    <source>
        <dbReference type="EMBL" id="MCP2258389.1"/>
    </source>
</evidence>
<dbReference type="Gene3D" id="3.40.50.2020">
    <property type="match status" value="1"/>
</dbReference>
<evidence type="ECO:0000256" key="12">
    <source>
        <dbReference type="SAM" id="MobiDB-lite"/>
    </source>
</evidence>
<name>A0ABT1HS84_STRSD</name>
<evidence type="ECO:0000256" key="11">
    <source>
        <dbReference type="HAMAP-Rule" id="MF_00004"/>
    </source>
</evidence>
<accession>A0ABT1HS84</accession>
<evidence type="ECO:0000259" key="13">
    <source>
        <dbReference type="Pfam" id="PF00156"/>
    </source>
</evidence>
<evidence type="ECO:0000256" key="4">
    <source>
        <dbReference type="ARBA" id="ARBA00004659"/>
    </source>
</evidence>
<dbReference type="PANTHER" id="PTHR32315:SF3">
    <property type="entry name" value="ADENINE PHOSPHORIBOSYLTRANSFERASE"/>
    <property type="match status" value="1"/>
</dbReference>
<dbReference type="GO" id="GO:0016757">
    <property type="term" value="F:glycosyltransferase activity"/>
    <property type="evidence" value="ECO:0007669"/>
    <property type="project" value="UniProtKB-KW"/>
</dbReference>
<evidence type="ECO:0000256" key="5">
    <source>
        <dbReference type="ARBA" id="ARBA00008391"/>
    </source>
</evidence>
<dbReference type="CDD" id="cd06223">
    <property type="entry name" value="PRTases_typeI"/>
    <property type="match status" value="1"/>
</dbReference>
<evidence type="ECO:0000256" key="7">
    <source>
        <dbReference type="ARBA" id="ARBA00022490"/>
    </source>
</evidence>
<evidence type="ECO:0000256" key="9">
    <source>
        <dbReference type="ARBA" id="ARBA00022679"/>
    </source>
</evidence>
<proteinExistence type="inferred from homology"/>
<dbReference type="PANTHER" id="PTHR32315">
    <property type="entry name" value="ADENINE PHOSPHORIBOSYLTRANSFERASE"/>
    <property type="match status" value="1"/>
</dbReference>